<gene>
    <name evidence="6" type="ORF">DSCO28_29110</name>
</gene>
<dbReference type="InterPro" id="IPR036388">
    <property type="entry name" value="WH-like_DNA-bd_sf"/>
</dbReference>
<dbReference type="RefSeq" id="WP_155310731.1">
    <property type="nucleotide sequence ID" value="NZ_AP021876.1"/>
</dbReference>
<dbReference type="GO" id="GO:0003700">
    <property type="term" value="F:DNA-binding transcription factor activity"/>
    <property type="evidence" value="ECO:0007669"/>
    <property type="project" value="InterPro"/>
</dbReference>
<dbReference type="KEGG" id="dov:DSCO28_29110"/>
<dbReference type="GO" id="GO:0003677">
    <property type="term" value="F:DNA binding"/>
    <property type="evidence" value="ECO:0007669"/>
    <property type="project" value="UniProtKB-KW"/>
</dbReference>
<protein>
    <recommendedName>
        <fullName evidence="5">HTH gntR-type domain-containing protein</fullName>
    </recommendedName>
</protein>
<evidence type="ECO:0000256" key="3">
    <source>
        <dbReference type="ARBA" id="ARBA00023125"/>
    </source>
</evidence>
<keyword evidence="3" id="KW-0238">DNA-binding</keyword>
<dbReference type="CDD" id="cd07377">
    <property type="entry name" value="WHTH_GntR"/>
    <property type="match status" value="1"/>
</dbReference>
<evidence type="ECO:0000256" key="4">
    <source>
        <dbReference type="ARBA" id="ARBA00023163"/>
    </source>
</evidence>
<keyword evidence="4" id="KW-0804">Transcription</keyword>
<dbReference type="Proteomes" id="UP000425960">
    <property type="component" value="Chromosome"/>
</dbReference>
<dbReference type="SMART" id="SM00345">
    <property type="entry name" value="HTH_GNTR"/>
    <property type="match status" value="1"/>
</dbReference>
<dbReference type="Gene3D" id="1.10.10.10">
    <property type="entry name" value="Winged helix-like DNA-binding domain superfamily/Winged helix DNA-binding domain"/>
    <property type="match status" value="1"/>
</dbReference>
<dbReference type="PROSITE" id="PS50949">
    <property type="entry name" value="HTH_GNTR"/>
    <property type="match status" value="1"/>
</dbReference>
<reference evidence="6 7" key="1">
    <citation type="submission" date="2019-11" db="EMBL/GenBank/DDBJ databases">
        <title>Comparative genomics of hydrocarbon-degrading Desulfosarcina strains.</title>
        <authorList>
            <person name="Watanabe M."/>
            <person name="Kojima H."/>
            <person name="Fukui M."/>
        </authorList>
    </citation>
    <scope>NUCLEOTIDE SEQUENCE [LARGE SCALE GENOMIC DNA]</scope>
    <source>
        <strain evidence="6 7">28bB2T</strain>
    </source>
</reference>
<name>A0A5K7ZNX1_9BACT</name>
<sequence>MKLTRNQSNPLGVKEQIKRQIKGLIESGSLKAGAPIPPSRDLALTLGVNRNTTWAAYRELTKEGWLSTTTGSGTYVNQMKTTVTC</sequence>
<dbReference type="SUPFAM" id="SSF46785">
    <property type="entry name" value="Winged helix' DNA-binding domain"/>
    <property type="match status" value="1"/>
</dbReference>
<evidence type="ECO:0000313" key="6">
    <source>
        <dbReference type="EMBL" id="BBO82345.1"/>
    </source>
</evidence>
<proteinExistence type="predicted"/>
<organism evidence="6 7">
    <name type="scientific">Desulfosarcina ovata subsp. sediminis</name>
    <dbReference type="NCBI Taxonomy" id="885957"/>
    <lineage>
        <taxon>Bacteria</taxon>
        <taxon>Pseudomonadati</taxon>
        <taxon>Thermodesulfobacteriota</taxon>
        <taxon>Desulfobacteria</taxon>
        <taxon>Desulfobacterales</taxon>
        <taxon>Desulfosarcinaceae</taxon>
        <taxon>Desulfosarcina</taxon>
    </lineage>
</organism>
<accession>A0A5K7ZNX1</accession>
<dbReference type="Pfam" id="PF00392">
    <property type="entry name" value="GntR"/>
    <property type="match status" value="1"/>
</dbReference>
<evidence type="ECO:0000256" key="2">
    <source>
        <dbReference type="ARBA" id="ARBA00023015"/>
    </source>
</evidence>
<dbReference type="InterPro" id="IPR000524">
    <property type="entry name" value="Tscrpt_reg_HTH_GntR"/>
</dbReference>
<keyword evidence="2" id="KW-0805">Transcription regulation</keyword>
<keyword evidence="1" id="KW-0663">Pyridoxal phosphate</keyword>
<dbReference type="EMBL" id="AP021876">
    <property type="protein sequence ID" value="BBO82345.1"/>
    <property type="molecule type" value="Genomic_DNA"/>
</dbReference>
<evidence type="ECO:0000313" key="7">
    <source>
        <dbReference type="Proteomes" id="UP000425960"/>
    </source>
</evidence>
<dbReference type="InterPro" id="IPR036390">
    <property type="entry name" value="WH_DNA-bd_sf"/>
</dbReference>
<evidence type="ECO:0000259" key="5">
    <source>
        <dbReference type="PROSITE" id="PS50949"/>
    </source>
</evidence>
<evidence type="ECO:0000256" key="1">
    <source>
        <dbReference type="ARBA" id="ARBA00022898"/>
    </source>
</evidence>
<dbReference type="PANTHER" id="PTHR46577:SF1">
    <property type="entry name" value="HTH-TYPE TRANSCRIPTIONAL REGULATORY PROTEIN GABR"/>
    <property type="match status" value="1"/>
</dbReference>
<dbReference type="PANTHER" id="PTHR46577">
    <property type="entry name" value="HTH-TYPE TRANSCRIPTIONAL REGULATORY PROTEIN GABR"/>
    <property type="match status" value="1"/>
</dbReference>
<dbReference type="AlphaFoldDB" id="A0A5K7ZNX1"/>
<feature type="domain" description="HTH gntR-type" evidence="5">
    <location>
        <begin position="11"/>
        <end position="79"/>
    </location>
</feature>
<dbReference type="InterPro" id="IPR051446">
    <property type="entry name" value="HTH_trans_reg/aminotransferase"/>
</dbReference>